<name>A0ABW3SYM9_9CAUL</name>
<dbReference type="Pfam" id="PF05258">
    <property type="entry name" value="DciA"/>
    <property type="match status" value="1"/>
</dbReference>
<protein>
    <submittedName>
        <fullName evidence="1">DUF721 domain-containing protein</fullName>
    </submittedName>
</protein>
<dbReference type="PIRSF" id="PIRSF032064">
    <property type="entry name" value="UCP032064"/>
    <property type="match status" value="1"/>
</dbReference>
<evidence type="ECO:0000313" key="1">
    <source>
        <dbReference type="EMBL" id="MFD1190004.1"/>
    </source>
</evidence>
<sequence>MPRRSLPSVSEAAAILAHKRTRPQHRAAPPAGRALNKTLKALDERFGQGPGALQARWREIVGEDIARRTEPVKLTKPRGGGPGALEIRVAGAGAALIQHQATEIVSRVNLFLGAGAVNKLRIVQGPLRNLVPDAPKPRRKAPPLDAAQEAALVASLASEPDGPLKAALLSLGRGVLRDRRTR</sequence>
<evidence type="ECO:0000313" key="2">
    <source>
        <dbReference type="Proteomes" id="UP001597216"/>
    </source>
</evidence>
<accession>A0ABW3SYM9</accession>
<dbReference type="InterPro" id="IPR010593">
    <property type="entry name" value="DUF1159"/>
</dbReference>
<dbReference type="RefSeq" id="WP_377352885.1">
    <property type="nucleotide sequence ID" value="NZ_JBHTLQ010000008.1"/>
</dbReference>
<organism evidence="1 2">
    <name type="scientific">Phenylobacterium conjunctum</name>
    <dbReference type="NCBI Taxonomy" id="1298959"/>
    <lineage>
        <taxon>Bacteria</taxon>
        <taxon>Pseudomonadati</taxon>
        <taxon>Pseudomonadota</taxon>
        <taxon>Alphaproteobacteria</taxon>
        <taxon>Caulobacterales</taxon>
        <taxon>Caulobacteraceae</taxon>
        <taxon>Phenylobacterium</taxon>
    </lineage>
</organism>
<reference evidence="2" key="1">
    <citation type="journal article" date="2019" name="Int. J. Syst. Evol. Microbiol.">
        <title>The Global Catalogue of Microorganisms (GCM) 10K type strain sequencing project: providing services to taxonomists for standard genome sequencing and annotation.</title>
        <authorList>
            <consortium name="The Broad Institute Genomics Platform"/>
            <consortium name="The Broad Institute Genome Sequencing Center for Infectious Disease"/>
            <person name="Wu L."/>
            <person name="Ma J."/>
        </authorList>
    </citation>
    <scope>NUCLEOTIDE SEQUENCE [LARGE SCALE GENOMIC DNA]</scope>
    <source>
        <strain evidence="2">CCUG 55074</strain>
    </source>
</reference>
<gene>
    <name evidence="1" type="ORF">ACFQ27_05380</name>
</gene>
<dbReference type="EMBL" id="JBHTLQ010000008">
    <property type="protein sequence ID" value="MFD1190004.1"/>
    <property type="molecule type" value="Genomic_DNA"/>
</dbReference>
<dbReference type="Proteomes" id="UP001597216">
    <property type="component" value="Unassembled WGS sequence"/>
</dbReference>
<comment type="caution">
    <text evidence="1">The sequence shown here is derived from an EMBL/GenBank/DDBJ whole genome shotgun (WGS) entry which is preliminary data.</text>
</comment>
<proteinExistence type="predicted"/>
<dbReference type="InterPro" id="IPR007922">
    <property type="entry name" value="DciA-like"/>
</dbReference>
<keyword evidence="2" id="KW-1185">Reference proteome</keyword>